<name>I3R6N4_HALMT</name>
<dbReference type="KEGG" id="hme:HFX_2205"/>
<dbReference type="STRING" id="523841.HFX_2205"/>
<evidence type="ECO:0000313" key="8">
    <source>
        <dbReference type="Proteomes" id="UP000027075"/>
    </source>
</evidence>
<dbReference type="Pfam" id="PF24277">
    <property type="entry name" value="DmsR_N"/>
    <property type="match status" value="1"/>
</dbReference>
<dbReference type="Proteomes" id="UP000006469">
    <property type="component" value="Chromosome"/>
</dbReference>
<dbReference type="Proteomes" id="UP000027075">
    <property type="component" value="Chromosome"/>
</dbReference>
<reference evidence="5" key="4">
    <citation type="submission" date="2014-05" db="EMBL/GenBank/DDBJ databases">
        <authorList>
            <person name="Wang L."/>
            <person name="Yang H."/>
            <person name="Xiang H."/>
        </authorList>
    </citation>
    <scope>NUCLEOTIDE SEQUENCE</scope>
    <source>
        <strain>CGMCC 1.2087</strain>
    </source>
</reference>
<accession>I3R6N4</accession>
<dbReference type="RefSeq" id="WP_179955341.1">
    <property type="nucleotide sequence ID" value="NC_017941.2"/>
</dbReference>
<gene>
    <name evidence="5" type="ordered locus">HFX_2205</name>
    <name evidence="6" type="ORF">BM92_11770</name>
</gene>
<evidence type="ECO:0000313" key="6">
    <source>
        <dbReference type="EMBL" id="AHZ23273.1"/>
    </source>
</evidence>
<protein>
    <submittedName>
        <fullName evidence="5">Transcription regulator</fullName>
    </submittedName>
    <submittedName>
        <fullName evidence="6">Transcriptional regulator</fullName>
    </submittedName>
</protein>
<dbReference type="InterPro" id="IPR056433">
    <property type="entry name" value="DmsR-like_N"/>
</dbReference>
<dbReference type="PANTHER" id="PTHR34236:SF1">
    <property type="entry name" value="DIMETHYL SULFOXIDE REDUCTASE TRANSCRIPTIONAL ACTIVATOR"/>
    <property type="match status" value="1"/>
</dbReference>
<dbReference type="HOGENOM" id="CLU_109670_1_0_2"/>
<dbReference type="Pfam" id="PF04967">
    <property type="entry name" value="HTH_10"/>
    <property type="match status" value="1"/>
</dbReference>
<evidence type="ECO:0000313" key="7">
    <source>
        <dbReference type="Proteomes" id="UP000006469"/>
    </source>
</evidence>
<reference evidence="5 7" key="2">
    <citation type="journal article" date="2012" name="J. Bacteriol.">
        <title>Complete genome sequence of the metabolically versatile halophilic archaeon Haloferax mediterranei, a poly(3-hydroxybutyrate-co-3-hydroxyvalerate) producer.</title>
        <authorList>
            <person name="Han J."/>
            <person name="Zhang F."/>
            <person name="Hou J."/>
            <person name="Liu X."/>
            <person name="Li M."/>
            <person name="Liu H."/>
            <person name="Cai L."/>
            <person name="Zhang B."/>
            <person name="Chen Y."/>
            <person name="Zhou J."/>
            <person name="Hu S."/>
            <person name="Xiang H."/>
        </authorList>
    </citation>
    <scope>NUCLEOTIDE SEQUENCE [LARGE SCALE GENOMIC DNA]</scope>
    <source>
        <strain evidence="7">ATCC 33500 / DSM 1411 / JCM 8866 / NBRC 14739 / NCIMB 2177 / R-4</strain>
        <strain evidence="5">CGMCC 1.2087</strain>
    </source>
</reference>
<dbReference type="eggNOG" id="arCOG02281">
    <property type="taxonomic scope" value="Archaea"/>
</dbReference>
<evidence type="ECO:0000256" key="1">
    <source>
        <dbReference type="ARBA" id="ARBA00023015"/>
    </source>
</evidence>
<feature type="domain" description="DmsR-like N-terminal" evidence="4">
    <location>
        <begin position="24"/>
        <end position="137"/>
    </location>
</feature>
<organism evidence="5 7">
    <name type="scientific">Haloferax mediterranei (strain ATCC 33500 / DSM 1411 / JCM 8866 / NBRC 14739 / NCIMB 2177 / R-4)</name>
    <name type="common">Halobacterium mediterranei</name>
    <dbReference type="NCBI Taxonomy" id="523841"/>
    <lineage>
        <taxon>Archaea</taxon>
        <taxon>Methanobacteriati</taxon>
        <taxon>Methanobacteriota</taxon>
        <taxon>Stenosarchaea group</taxon>
        <taxon>Halobacteria</taxon>
        <taxon>Halobacteriales</taxon>
        <taxon>Haloferacaceae</taxon>
        <taxon>Haloferax</taxon>
    </lineage>
</organism>
<feature type="domain" description="HTH bat-type" evidence="3">
    <location>
        <begin position="156"/>
        <end position="207"/>
    </location>
</feature>
<evidence type="ECO:0000259" key="4">
    <source>
        <dbReference type="Pfam" id="PF24277"/>
    </source>
</evidence>
<keyword evidence="1" id="KW-0805">Transcription regulation</keyword>
<dbReference type="EMBL" id="CP007551">
    <property type="protein sequence ID" value="AHZ23273.1"/>
    <property type="molecule type" value="Genomic_DNA"/>
</dbReference>
<reference evidence="6 8" key="3">
    <citation type="submission" date="2014-04" db="EMBL/GenBank/DDBJ databases">
        <title>Transcriptional profiles of Haloferax mediterranei on the basis of nitrogen availability.</title>
        <authorList>
            <person name="Bautista V."/>
        </authorList>
    </citation>
    <scope>NUCLEOTIDE SEQUENCE [LARGE SCALE GENOMIC DNA]</scope>
    <source>
        <strain evidence="6">ATCC 33500</strain>
        <strain evidence="8">ATCC 33500 / DSM 1411 / JCM 8866 / NBRC 14739 / NCIMB 2177 / R-4</strain>
    </source>
</reference>
<proteinExistence type="predicted"/>
<dbReference type="EMBL" id="CP001868">
    <property type="protein sequence ID" value="AFK19894.2"/>
    <property type="molecule type" value="Genomic_DNA"/>
</dbReference>
<reference evidence="5" key="1">
    <citation type="journal article" date="2012" name="Appl. Environ. Microbiol.">
        <title>Identification of the haloarchaeal phasin (PhaP) that functions in polyhydroxyalkanoate accumulation and granule formation in Haloferax mediterranei.</title>
        <authorList>
            <person name="Cai S."/>
            <person name="Cai L."/>
            <person name="Liu H."/>
            <person name="Liu X."/>
            <person name="Han J."/>
            <person name="Zhou J."/>
            <person name="Xiang H."/>
        </authorList>
    </citation>
    <scope>NUCLEOTIDE SEQUENCE</scope>
    <source>
        <strain>CGMCC 1.2087</strain>
    </source>
</reference>
<dbReference type="OrthoDB" id="51502at2157"/>
<sequence>MGDSETGSTRSKPVPSREQSLQVLLEIELAEECACPLSHPDSTVEDVHNQITQDTCHAEVTIHGEAGDSHVVHSTTSVDESCLCLAFSEVGCVPRIQRADSSGIIIETFLSERSIINDLIERLDAVAERVSLRRLTTKQSTAATASPTATIDLSHLTEKQREAAMIAVSEGYYETPRRTDLETLAATLEISKSALSQRLNAVESKLTRAVFDSADSSQT</sequence>
<dbReference type="AlphaFoldDB" id="I3R6N4"/>
<evidence type="ECO:0000313" key="5">
    <source>
        <dbReference type="EMBL" id="AFK19894.2"/>
    </source>
</evidence>
<evidence type="ECO:0000259" key="3">
    <source>
        <dbReference type="Pfam" id="PF04967"/>
    </source>
</evidence>
<evidence type="ECO:0000256" key="2">
    <source>
        <dbReference type="ARBA" id="ARBA00023163"/>
    </source>
</evidence>
<dbReference type="InterPro" id="IPR007050">
    <property type="entry name" value="HTH_bacterioopsin"/>
</dbReference>
<dbReference type="GeneID" id="40154884"/>
<dbReference type="PANTHER" id="PTHR34236">
    <property type="entry name" value="DIMETHYL SULFOXIDE REDUCTASE TRANSCRIPTIONAL ACTIVATOR"/>
    <property type="match status" value="1"/>
</dbReference>
<keyword evidence="2" id="KW-0804">Transcription</keyword>